<dbReference type="Gene3D" id="3.40.50.720">
    <property type="entry name" value="NAD(P)-binding Rossmann-like Domain"/>
    <property type="match status" value="2"/>
</dbReference>
<comment type="caution">
    <text evidence="3">The sequence shown here is derived from an EMBL/GenBank/DDBJ whole genome shotgun (WGS) entry which is preliminary data.</text>
</comment>
<gene>
    <name evidence="3" type="ORF">A8F95_20335</name>
</gene>
<feature type="domain" description="Saccharopine dehydrogenase-like C-terminal" evidence="2">
    <location>
        <begin position="137"/>
        <end position="387"/>
    </location>
</feature>
<dbReference type="SUPFAM" id="SSF51735">
    <property type="entry name" value="NAD(P)-binding Rossmann-fold domains"/>
    <property type="match status" value="1"/>
</dbReference>
<dbReference type="PANTHER" id="PTHR43796:SF2">
    <property type="entry name" value="CARBOXYNORSPERMIDINE SYNTHASE"/>
    <property type="match status" value="1"/>
</dbReference>
<sequence length="410" mass="45814">MSEYLKTSRGDGVKVFCLGGAGRICREAVLDLVEYSEFDEITIGDFNEELGLELVKQLHDPRVNFVKVNVMNHDETVEQMKGYDVVMDGTAITLNGISTACIAEAGCHGINLNGFGAEDEFSEVFKKNNKTAVPGFGMTPGVTQMMAMHAANQLDEVESVRVSHGSFRPIAFSKSITETTTYEYDPDLPGRIIFEKGEFVQVPPFARPRKIHLPEPYGETMQYIIPHSETRTLAKALANKGVQLIEVRGTWPEKNMRLVRSLYDYGIMRNPTVNVNGTETGLMDIIGDYLLQSKEGQETELYGYSLHVEVIGTKNGTRKRHILYHTHPASDGSVKGWEQLRAYTRNVGIPMAIATEILAKGMVKKTGVLIPEEAFEPAMIFNELKKRDIHVHEEIKTVNEALEKEEAIRS</sequence>
<dbReference type="Gene3D" id="3.30.360.10">
    <property type="entry name" value="Dihydrodipicolinate Reductase, domain 2"/>
    <property type="match status" value="1"/>
</dbReference>
<dbReference type="InterPro" id="IPR005097">
    <property type="entry name" value="Sacchrp_dh_NADP-bd"/>
</dbReference>
<dbReference type="AlphaFoldDB" id="A0A1B9B6U6"/>
<reference evidence="4" key="1">
    <citation type="submission" date="2016-05" db="EMBL/GenBank/DDBJ databases">
        <authorList>
            <person name="Liu B."/>
            <person name="Wang J."/>
            <person name="Zhu Y."/>
            <person name="Liu G."/>
            <person name="Chen Q."/>
            <person name="Chen Z."/>
            <person name="Lan J."/>
            <person name="Che J."/>
            <person name="Ge C."/>
            <person name="Shi H."/>
            <person name="Pan Z."/>
            <person name="Liu X."/>
        </authorList>
    </citation>
    <scope>NUCLEOTIDE SEQUENCE [LARGE SCALE GENOMIC DNA]</scope>
    <source>
        <strain evidence="4">FJAT-27215</strain>
    </source>
</reference>
<dbReference type="Pfam" id="PF16653">
    <property type="entry name" value="Sacchrp_dh_C"/>
    <property type="match status" value="1"/>
</dbReference>
<dbReference type="EMBL" id="MAYT01000006">
    <property type="protein sequence ID" value="OCA91762.1"/>
    <property type="molecule type" value="Genomic_DNA"/>
</dbReference>
<evidence type="ECO:0000259" key="1">
    <source>
        <dbReference type="Pfam" id="PF03435"/>
    </source>
</evidence>
<dbReference type="Pfam" id="PF03435">
    <property type="entry name" value="Sacchrp_dh_NADP"/>
    <property type="match status" value="1"/>
</dbReference>
<accession>A0A1B9B6U6</accession>
<protein>
    <submittedName>
        <fullName evidence="3">Saccharopine dehydrogenase</fullName>
    </submittedName>
</protein>
<evidence type="ECO:0000313" key="3">
    <source>
        <dbReference type="EMBL" id="OCA91762.1"/>
    </source>
</evidence>
<organism evidence="3 4">
    <name type="scientific">Pseudobacillus wudalianchiensis</name>
    <dbReference type="NCBI Taxonomy" id="1743143"/>
    <lineage>
        <taxon>Bacteria</taxon>
        <taxon>Bacillati</taxon>
        <taxon>Bacillota</taxon>
        <taxon>Bacilli</taxon>
        <taxon>Bacillales</taxon>
        <taxon>Bacillaceae</taxon>
        <taxon>Pseudobacillus</taxon>
    </lineage>
</organism>
<dbReference type="PANTHER" id="PTHR43796">
    <property type="entry name" value="CARBOXYNORSPERMIDINE SYNTHASE"/>
    <property type="match status" value="1"/>
</dbReference>
<dbReference type="InterPro" id="IPR036291">
    <property type="entry name" value="NAD(P)-bd_dom_sf"/>
</dbReference>
<feature type="domain" description="Saccharopine dehydrogenase NADP binding" evidence="1">
    <location>
        <begin position="16"/>
        <end position="112"/>
    </location>
</feature>
<name>A0A1B9B6U6_9BACI</name>
<dbReference type="Proteomes" id="UP000092578">
    <property type="component" value="Unassembled WGS sequence"/>
</dbReference>
<evidence type="ECO:0000259" key="2">
    <source>
        <dbReference type="Pfam" id="PF16653"/>
    </source>
</evidence>
<evidence type="ECO:0000313" key="4">
    <source>
        <dbReference type="Proteomes" id="UP000092578"/>
    </source>
</evidence>
<proteinExistence type="predicted"/>
<dbReference type="InterPro" id="IPR032095">
    <property type="entry name" value="Sacchrp_dh-like_C"/>
</dbReference>
<keyword evidence="4" id="KW-1185">Reference proteome</keyword>